<dbReference type="SMART" id="SM00304">
    <property type="entry name" value="HAMP"/>
    <property type="match status" value="1"/>
</dbReference>
<dbReference type="SUPFAM" id="SSF47384">
    <property type="entry name" value="Homodimeric domain of signal transducing histidine kinase"/>
    <property type="match status" value="1"/>
</dbReference>
<dbReference type="InterPro" id="IPR003661">
    <property type="entry name" value="HisK_dim/P_dom"/>
</dbReference>
<dbReference type="SUPFAM" id="SSF158472">
    <property type="entry name" value="HAMP domain-like"/>
    <property type="match status" value="1"/>
</dbReference>
<feature type="transmembrane region" description="Helical" evidence="11">
    <location>
        <begin position="103"/>
        <end position="122"/>
    </location>
</feature>
<keyword evidence="5" id="KW-0808">Transferase</keyword>
<evidence type="ECO:0000256" key="1">
    <source>
        <dbReference type="ARBA" id="ARBA00000085"/>
    </source>
</evidence>
<proteinExistence type="predicted"/>
<keyword evidence="9" id="KW-0902">Two-component regulatory system</keyword>
<dbReference type="SUPFAM" id="SSF55874">
    <property type="entry name" value="ATPase domain of HSP90 chaperone/DNA topoisomerase II/histidine kinase"/>
    <property type="match status" value="1"/>
</dbReference>
<dbReference type="PROSITE" id="PS50109">
    <property type="entry name" value="HIS_KIN"/>
    <property type="match status" value="1"/>
</dbReference>
<dbReference type="SMART" id="SM00387">
    <property type="entry name" value="HATPase_c"/>
    <property type="match status" value="1"/>
</dbReference>
<feature type="transmembrane region" description="Helical" evidence="11">
    <location>
        <begin position="21"/>
        <end position="46"/>
    </location>
</feature>
<dbReference type="EMBL" id="JAANNP010000001">
    <property type="protein sequence ID" value="NHC12554.1"/>
    <property type="molecule type" value="Genomic_DNA"/>
</dbReference>
<dbReference type="CDD" id="cd06225">
    <property type="entry name" value="HAMP"/>
    <property type="match status" value="1"/>
</dbReference>
<feature type="domain" description="Histidine kinase" evidence="12">
    <location>
        <begin position="185"/>
        <end position="400"/>
    </location>
</feature>
<evidence type="ECO:0000313" key="14">
    <source>
        <dbReference type="EMBL" id="NHC12554.1"/>
    </source>
</evidence>
<dbReference type="PANTHER" id="PTHR45436:SF5">
    <property type="entry name" value="SENSOR HISTIDINE KINASE TRCS"/>
    <property type="match status" value="1"/>
</dbReference>
<dbReference type="InterPro" id="IPR036097">
    <property type="entry name" value="HisK_dim/P_sf"/>
</dbReference>
<dbReference type="InterPro" id="IPR005467">
    <property type="entry name" value="His_kinase_dom"/>
</dbReference>
<evidence type="ECO:0000256" key="10">
    <source>
        <dbReference type="ARBA" id="ARBA00023136"/>
    </source>
</evidence>
<dbReference type="InterPro" id="IPR036890">
    <property type="entry name" value="HATPase_C_sf"/>
</dbReference>
<comment type="subcellular location">
    <subcellularLocation>
        <location evidence="2">Cell membrane</location>
    </subcellularLocation>
</comment>
<dbReference type="Pfam" id="PF00672">
    <property type="entry name" value="HAMP"/>
    <property type="match status" value="1"/>
</dbReference>
<dbReference type="Proteomes" id="UP000800981">
    <property type="component" value="Unassembled WGS sequence"/>
</dbReference>
<evidence type="ECO:0000256" key="4">
    <source>
        <dbReference type="ARBA" id="ARBA00022553"/>
    </source>
</evidence>
<feature type="domain" description="HAMP" evidence="13">
    <location>
        <begin position="124"/>
        <end position="177"/>
    </location>
</feature>
<evidence type="ECO:0000256" key="9">
    <source>
        <dbReference type="ARBA" id="ARBA00023012"/>
    </source>
</evidence>
<evidence type="ECO:0000256" key="3">
    <source>
        <dbReference type="ARBA" id="ARBA00012438"/>
    </source>
</evidence>
<dbReference type="CDD" id="cd00082">
    <property type="entry name" value="HisKA"/>
    <property type="match status" value="1"/>
</dbReference>
<dbReference type="RefSeq" id="WP_166277008.1">
    <property type="nucleotide sequence ID" value="NZ_JAANNP010000001.1"/>
</dbReference>
<evidence type="ECO:0000313" key="15">
    <source>
        <dbReference type="Proteomes" id="UP000800981"/>
    </source>
</evidence>
<evidence type="ECO:0000256" key="6">
    <source>
        <dbReference type="ARBA" id="ARBA00022692"/>
    </source>
</evidence>
<keyword evidence="4" id="KW-0597">Phosphoprotein</keyword>
<organism evidence="14 15">
    <name type="scientific">Motilibacter deserti</name>
    <dbReference type="NCBI Taxonomy" id="2714956"/>
    <lineage>
        <taxon>Bacteria</taxon>
        <taxon>Bacillati</taxon>
        <taxon>Actinomycetota</taxon>
        <taxon>Actinomycetes</taxon>
        <taxon>Motilibacterales</taxon>
        <taxon>Motilibacteraceae</taxon>
        <taxon>Motilibacter</taxon>
    </lineage>
</organism>
<evidence type="ECO:0000256" key="8">
    <source>
        <dbReference type="ARBA" id="ARBA00022989"/>
    </source>
</evidence>
<dbReference type="Gene3D" id="3.30.565.10">
    <property type="entry name" value="Histidine kinase-like ATPase, C-terminal domain"/>
    <property type="match status" value="1"/>
</dbReference>
<dbReference type="PROSITE" id="PS50885">
    <property type="entry name" value="HAMP"/>
    <property type="match status" value="1"/>
</dbReference>
<dbReference type="InterPro" id="IPR050428">
    <property type="entry name" value="TCS_sensor_his_kinase"/>
</dbReference>
<dbReference type="PRINTS" id="PR00344">
    <property type="entry name" value="BCTRLSENSOR"/>
</dbReference>
<accession>A0ABX0GS94</accession>
<comment type="catalytic activity">
    <reaction evidence="1">
        <text>ATP + protein L-histidine = ADP + protein N-phospho-L-histidine.</text>
        <dbReference type="EC" id="2.7.13.3"/>
    </reaction>
</comment>
<evidence type="ECO:0000259" key="12">
    <source>
        <dbReference type="PROSITE" id="PS50109"/>
    </source>
</evidence>
<dbReference type="InterPro" id="IPR004358">
    <property type="entry name" value="Sig_transdc_His_kin-like_C"/>
</dbReference>
<dbReference type="PANTHER" id="PTHR45436">
    <property type="entry name" value="SENSOR HISTIDINE KINASE YKOH"/>
    <property type="match status" value="1"/>
</dbReference>
<dbReference type="Gene3D" id="6.10.340.10">
    <property type="match status" value="1"/>
</dbReference>
<dbReference type="SMART" id="SM00388">
    <property type="entry name" value="HisKA"/>
    <property type="match status" value="1"/>
</dbReference>
<evidence type="ECO:0000256" key="2">
    <source>
        <dbReference type="ARBA" id="ARBA00004236"/>
    </source>
</evidence>
<dbReference type="EC" id="2.7.13.3" evidence="3"/>
<evidence type="ECO:0000256" key="5">
    <source>
        <dbReference type="ARBA" id="ARBA00022679"/>
    </source>
</evidence>
<gene>
    <name evidence="14" type="ORF">G9H71_01995</name>
</gene>
<comment type="caution">
    <text evidence="14">The sequence shown here is derived from an EMBL/GenBank/DDBJ whole genome shotgun (WGS) entry which is preliminary data.</text>
</comment>
<name>A0ABX0GS94_9ACTN</name>
<keyword evidence="8 11" id="KW-1133">Transmembrane helix</keyword>
<sequence>MSDLWGGLSRHAPMWARTIRFRLTVTYSALLFGLATLVVLVIYLAVRHQVESAQVPPTVKLTDVTLSDLSTGRSYNLSEVALTSRRAFSRSVNEQTLDTLRQYSLSAIALLLVVSLVIGWWLSGRLLAPVARITQTAREITATDISRRIRLDGPDDELRRLADTIDAMLDRLDAAFTAQRQIVDDASHELRNPLAIIRANVDAVLSRSDTEEEDRTRAVAVVSRATDRMARLVDDLLASARRAGPAFIESDVDLASVGREALDEQELVAREAGVHLRSGLVDGVSVVGDRDALRRALGNLLSNAVRFSPPGGDVLLAGGRLGDWAWLAVRDQGPGIGPDDQGRVFDRFSRIVGRRARHDGHAGLGLAIVRQIVESHRGRVALQSEPGRGSTFILWLPVRDASLDGLPVPMDVDPIPH</sequence>
<dbReference type="Gene3D" id="1.10.287.130">
    <property type="match status" value="1"/>
</dbReference>
<dbReference type="GO" id="GO:0016301">
    <property type="term" value="F:kinase activity"/>
    <property type="evidence" value="ECO:0007669"/>
    <property type="project" value="UniProtKB-KW"/>
</dbReference>
<keyword evidence="10 11" id="KW-0472">Membrane</keyword>
<keyword evidence="15" id="KW-1185">Reference proteome</keyword>
<dbReference type="InterPro" id="IPR003660">
    <property type="entry name" value="HAMP_dom"/>
</dbReference>
<evidence type="ECO:0000256" key="11">
    <source>
        <dbReference type="SAM" id="Phobius"/>
    </source>
</evidence>
<evidence type="ECO:0000256" key="7">
    <source>
        <dbReference type="ARBA" id="ARBA00022777"/>
    </source>
</evidence>
<protein>
    <recommendedName>
        <fullName evidence="3">histidine kinase</fullName>
        <ecNumber evidence="3">2.7.13.3</ecNumber>
    </recommendedName>
</protein>
<keyword evidence="6 11" id="KW-0812">Transmembrane</keyword>
<reference evidence="14 15" key="1">
    <citation type="submission" date="2020-03" db="EMBL/GenBank/DDBJ databases">
        <title>Two novel Motilibacter sp.</title>
        <authorList>
            <person name="Liu S."/>
        </authorList>
    </citation>
    <scope>NUCLEOTIDE SEQUENCE [LARGE SCALE GENOMIC DNA]</scope>
    <source>
        <strain evidence="14 15">E257</strain>
    </source>
</reference>
<keyword evidence="7 14" id="KW-0418">Kinase</keyword>
<evidence type="ECO:0000259" key="13">
    <source>
        <dbReference type="PROSITE" id="PS50885"/>
    </source>
</evidence>
<dbReference type="Pfam" id="PF00512">
    <property type="entry name" value="HisKA"/>
    <property type="match status" value="1"/>
</dbReference>
<dbReference type="InterPro" id="IPR003594">
    <property type="entry name" value="HATPase_dom"/>
</dbReference>
<dbReference type="Pfam" id="PF02518">
    <property type="entry name" value="HATPase_c"/>
    <property type="match status" value="1"/>
</dbReference>